<evidence type="ECO:0000313" key="2">
    <source>
        <dbReference type="Proteomes" id="UP000070646"/>
    </source>
</evidence>
<dbReference type="Proteomes" id="UP000070646">
    <property type="component" value="Unassembled WGS sequence"/>
</dbReference>
<gene>
    <name evidence="1" type="ORF">HMPREF3222_00875</name>
</gene>
<comment type="caution">
    <text evidence="1">The sequence shown here is derived from an EMBL/GenBank/DDBJ whole genome shotgun (WGS) entry which is preliminary data.</text>
</comment>
<name>A0A133NAQ0_CLOPF</name>
<dbReference type="RefSeq" id="WP_060794916.1">
    <property type="nucleotide sequence ID" value="NZ_JAALNA010000087.1"/>
</dbReference>
<dbReference type="InterPro" id="IPR041073">
    <property type="entry name" value="MobL"/>
</dbReference>
<accession>A0A133NAQ0</accession>
<dbReference type="EMBL" id="LRPU01000036">
    <property type="protein sequence ID" value="KXA13342.1"/>
    <property type="molecule type" value="Genomic_DNA"/>
</dbReference>
<proteinExistence type="predicted"/>
<dbReference type="PATRIC" id="fig|1502.174.peg.886"/>
<protein>
    <recommendedName>
        <fullName evidence="3">Relaxase</fullName>
    </recommendedName>
</protein>
<evidence type="ECO:0000313" key="1">
    <source>
        <dbReference type="EMBL" id="KXA13342.1"/>
    </source>
</evidence>
<dbReference type="Pfam" id="PF18555">
    <property type="entry name" value="MobL"/>
    <property type="match status" value="1"/>
</dbReference>
<sequence length="375" mass="44829">MGSPGIVYKLRFITPQEGYNFESYINYIDRDKATKKYHDNDYASFNDYMGNAKKKGSLFTRDKDELNEKEIESLKNAFTIAQNRGSNLWQDVFSFNNDWLEEQGIYNSKTKVLDEERIHKAIRATMNTLENKCGYKDLVWSASLHYNTKHIHVHVATVQLNPDERGKREYKVLRAMKSSFANSLSDFSKEYKEINNIIRERLVDNRKSYDFTKDKMMKENVKQIIKLLPKDKRQWNYNYNSLQEVKPYLDEITRSFIDDNFKEDYKLLIKKLDEQEIKLKNMYGEKNTSLYKYYKDNKVDDLYTRMGNVTLKQIKDYVYENENKKFINSNREPVVTNRALSKIKKALRKDFDSIKNMNEYEKLQNEIENSKQMDM</sequence>
<reference evidence="1 2" key="1">
    <citation type="submission" date="2016-01" db="EMBL/GenBank/DDBJ databases">
        <authorList>
            <person name="Oliw E.H."/>
        </authorList>
    </citation>
    <scope>NUCLEOTIDE SEQUENCE [LARGE SCALE GENOMIC DNA]</scope>
    <source>
        <strain evidence="1 2">MJR7757A</strain>
    </source>
</reference>
<evidence type="ECO:0008006" key="3">
    <source>
        <dbReference type="Google" id="ProtNLM"/>
    </source>
</evidence>
<dbReference type="InterPro" id="IPR048101">
    <property type="entry name" value="MobP2"/>
</dbReference>
<dbReference type="NCBIfam" id="NF041498">
    <property type="entry name" value="MobP2"/>
    <property type="match status" value="1"/>
</dbReference>
<dbReference type="AlphaFoldDB" id="A0A133NAQ0"/>
<organism evidence="1 2">
    <name type="scientific">Clostridium perfringens</name>
    <dbReference type="NCBI Taxonomy" id="1502"/>
    <lineage>
        <taxon>Bacteria</taxon>
        <taxon>Bacillati</taxon>
        <taxon>Bacillota</taxon>
        <taxon>Clostridia</taxon>
        <taxon>Eubacteriales</taxon>
        <taxon>Clostridiaceae</taxon>
        <taxon>Clostridium</taxon>
    </lineage>
</organism>